<dbReference type="EMBL" id="JBFTWV010000071">
    <property type="protein sequence ID" value="KAL2788943.1"/>
    <property type="molecule type" value="Genomic_DNA"/>
</dbReference>
<sequence>MPGFLDLPVELWDQILPHADLPRTRASKFDSDPYERFDLRQLSYLSRVNRKWYQALLPYLYITWSYNDLAGIVETLNLGNWGYSRPYYMPDGLPTPTEYELGLISKAIRHAGIEHLEHEIIAKLSSPSADTRDHRPLMALLLAGLPNVSTLHAHVPESDPYLQAVLLAASNNHSTLKSLKEPYLLAEVPIFENRSRVAYVYQPALRLSNVWPALYLSSLRSVYLHDLDTEGLASFFEMQNDNGTRIYHVQHFYVATHDDSKCLPEDVHALLTLPKALVTLSFSWLNYKFKSGPRRRFTRKISNHQIWSALQQHADSLETLDLVHRINKSHHFTKDHFDSLISFVRLKTLSIQAQVLLGDDFSYLTTCLAPSLHSLALDLDAVREEDLSTLLSQLEEYVGSDASSLKTLRLHGFRYFSDPYQRITDIDPKLLTTC</sequence>
<proteinExistence type="predicted"/>
<dbReference type="Proteomes" id="UP001610563">
    <property type="component" value="Unassembled WGS sequence"/>
</dbReference>
<evidence type="ECO:0000313" key="1">
    <source>
        <dbReference type="EMBL" id="KAL2788943.1"/>
    </source>
</evidence>
<reference evidence="1 2" key="1">
    <citation type="submission" date="2024-07" db="EMBL/GenBank/DDBJ databases">
        <title>Section-level genome sequencing and comparative genomics of Aspergillus sections Usti and Cavernicolus.</title>
        <authorList>
            <consortium name="Lawrence Berkeley National Laboratory"/>
            <person name="Nybo J.L."/>
            <person name="Vesth T.C."/>
            <person name="Theobald S."/>
            <person name="Frisvad J.C."/>
            <person name="Larsen T.O."/>
            <person name="Kjaerboelling I."/>
            <person name="Rothschild-Mancinelli K."/>
            <person name="Lyhne E.K."/>
            <person name="Kogle M.E."/>
            <person name="Barry K."/>
            <person name="Clum A."/>
            <person name="Na H."/>
            <person name="Ledsgaard L."/>
            <person name="Lin J."/>
            <person name="Lipzen A."/>
            <person name="Kuo A."/>
            <person name="Riley R."/>
            <person name="Mondo S."/>
            <person name="Labutti K."/>
            <person name="Haridas S."/>
            <person name="Pangalinan J."/>
            <person name="Salamov A.A."/>
            <person name="Simmons B.A."/>
            <person name="Magnuson J.K."/>
            <person name="Chen J."/>
            <person name="Drula E."/>
            <person name="Henrissat B."/>
            <person name="Wiebenga A."/>
            <person name="Lubbers R.J."/>
            <person name="Gomes A.C."/>
            <person name="Makela M.R."/>
            <person name="Stajich J."/>
            <person name="Grigoriev I.V."/>
            <person name="Mortensen U.H."/>
            <person name="De Vries R.P."/>
            <person name="Baker S.E."/>
            <person name="Andersen M.R."/>
        </authorList>
    </citation>
    <scope>NUCLEOTIDE SEQUENCE [LARGE SCALE GENOMIC DNA]</scope>
    <source>
        <strain evidence="1 2">CBS 209.92</strain>
    </source>
</reference>
<comment type="caution">
    <text evidence="1">The sequence shown here is derived from an EMBL/GenBank/DDBJ whole genome shotgun (WGS) entry which is preliminary data.</text>
</comment>
<organism evidence="1 2">
    <name type="scientific">Aspergillus keveii</name>
    <dbReference type="NCBI Taxonomy" id="714993"/>
    <lineage>
        <taxon>Eukaryota</taxon>
        <taxon>Fungi</taxon>
        <taxon>Dikarya</taxon>
        <taxon>Ascomycota</taxon>
        <taxon>Pezizomycotina</taxon>
        <taxon>Eurotiomycetes</taxon>
        <taxon>Eurotiomycetidae</taxon>
        <taxon>Eurotiales</taxon>
        <taxon>Aspergillaceae</taxon>
        <taxon>Aspergillus</taxon>
        <taxon>Aspergillus subgen. Nidulantes</taxon>
    </lineage>
</organism>
<name>A0ABR4G0E2_9EURO</name>
<evidence type="ECO:0008006" key="3">
    <source>
        <dbReference type="Google" id="ProtNLM"/>
    </source>
</evidence>
<keyword evidence="2" id="KW-1185">Reference proteome</keyword>
<gene>
    <name evidence="1" type="ORF">BJX66DRAFT_339757</name>
</gene>
<evidence type="ECO:0000313" key="2">
    <source>
        <dbReference type="Proteomes" id="UP001610563"/>
    </source>
</evidence>
<protein>
    <recommendedName>
        <fullName evidence="3">F-box domain-containing protein</fullName>
    </recommendedName>
</protein>
<accession>A0ABR4G0E2</accession>